<dbReference type="GO" id="GO:0005506">
    <property type="term" value="F:iron ion binding"/>
    <property type="evidence" value="ECO:0007669"/>
    <property type="project" value="InterPro"/>
</dbReference>
<dbReference type="EMBL" id="JADDUC010000045">
    <property type="protein sequence ID" value="KAG0121773.1"/>
    <property type="molecule type" value="Genomic_DNA"/>
</dbReference>
<dbReference type="InterPro" id="IPR036396">
    <property type="entry name" value="Cyt_P450_sf"/>
</dbReference>
<keyword evidence="9" id="KW-0560">Oxidoreductase</keyword>
<comment type="subcellular location">
    <subcellularLocation>
        <location evidence="3">Endoplasmic reticulum membrane</location>
        <topology evidence="3">Peripheral membrane protein</topology>
    </subcellularLocation>
    <subcellularLocation>
        <location evidence="2">Microsome membrane</location>
        <topology evidence="2">Peripheral membrane protein</topology>
    </subcellularLocation>
</comment>
<dbReference type="PRINTS" id="PR00463">
    <property type="entry name" value="EP450I"/>
</dbReference>
<evidence type="ECO:0000313" key="15">
    <source>
        <dbReference type="EMBL" id="KAG0121773.1"/>
    </source>
</evidence>
<dbReference type="PANTHER" id="PTHR24300">
    <property type="entry name" value="CYTOCHROME P450 508A4-RELATED"/>
    <property type="match status" value="1"/>
</dbReference>
<protein>
    <submittedName>
        <fullName evidence="16">Cytochrome P450 2J2</fullName>
    </submittedName>
</protein>
<dbReference type="PANTHER" id="PTHR24300:SF134">
    <property type="entry name" value="CYTOCHROME P450, FAMILY 2, SUBFAMILY AB, POLYPEPTIDE 2-RELATED"/>
    <property type="match status" value="1"/>
</dbReference>
<feature type="signal peptide" evidence="14">
    <location>
        <begin position="1"/>
        <end position="17"/>
    </location>
</feature>
<dbReference type="EMBL" id="JADDUC020000011">
    <property type="protein sequence ID" value="KAI1235928.1"/>
    <property type="molecule type" value="Genomic_DNA"/>
</dbReference>
<evidence type="ECO:0000256" key="12">
    <source>
        <dbReference type="ARBA" id="ARBA00023136"/>
    </source>
</evidence>
<gene>
    <name evidence="16" type="ORF">IHE44_0002021</name>
    <name evidence="15" type="ORF">IHE44_010454</name>
</gene>
<evidence type="ECO:0000256" key="3">
    <source>
        <dbReference type="ARBA" id="ARBA00004406"/>
    </source>
</evidence>
<dbReference type="GO" id="GO:0020037">
    <property type="term" value="F:heme binding"/>
    <property type="evidence" value="ECO:0007669"/>
    <property type="project" value="InterPro"/>
</dbReference>
<evidence type="ECO:0000256" key="8">
    <source>
        <dbReference type="ARBA" id="ARBA00022848"/>
    </source>
</evidence>
<keyword evidence="7" id="KW-0256">Endoplasmic reticulum</keyword>
<evidence type="ECO:0000256" key="6">
    <source>
        <dbReference type="ARBA" id="ARBA00022723"/>
    </source>
</evidence>
<evidence type="ECO:0000256" key="13">
    <source>
        <dbReference type="PIRSR" id="PIRSR602401-1"/>
    </source>
</evidence>
<evidence type="ECO:0000256" key="7">
    <source>
        <dbReference type="ARBA" id="ARBA00022824"/>
    </source>
</evidence>
<dbReference type="InterPro" id="IPR001128">
    <property type="entry name" value="Cyt_P450"/>
</dbReference>
<evidence type="ECO:0000256" key="10">
    <source>
        <dbReference type="ARBA" id="ARBA00023004"/>
    </source>
</evidence>
<dbReference type="GO" id="GO:0016712">
    <property type="term" value="F:oxidoreductase activity, acting on paired donors, with incorporation or reduction of molecular oxygen, reduced flavin or flavoprotein as one donor, and incorporation of one atom of oxygen"/>
    <property type="evidence" value="ECO:0007669"/>
    <property type="project" value="TreeGrafter"/>
</dbReference>
<dbReference type="InterPro" id="IPR002401">
    <property type="entry name" value="Cyt_P450_E_grp-I"/>
</dbReference>
<reference evidence="16 17" key="2">
    <citation type="journal article" date="2021" name="J. Hered.">
        <title>Feather Gene Expression Elucidates the Developmental Basis of Plumage Iridescence in African Starlings.</title>
        <authorList>
            <person name="Rubenstein D.R."/>
            <person name="Corvelo A."/>
            <person name="MacManes M.D."/>
            <person name="Maia R."/>
            <person name="Narzisi G."/>
            <person name="Rousaki A."/>
            <person name="Vandenabeele P."/>
            <person name="Shawkey M.D."/>
            <person name="Solomon J."/>
        </authorList>
    </citation>
    <scope>NUCLEOTIDE SEQUENCE [LARGE SCALE GENOMIC DNA]</scope>
    <source>
        <strain evidence="16">SS15</strain>
    </source>
</reference>
<keyword evidence="10 13" id="KW-0408">Iron</keyword>
<proteinExistence type="inferred from homology"/>
<keyword evidence="11" id="KW-0503">Monooxygenase</keyword>
<dbReference type="GO" id="GO:0006082">
    <property type="term" value="P:organic acid metabolic process"/>
    <property type="evidence" value="ECO:0007669"/>
    <property type="project" value="TreeGrafter"/>
</dbReference>
<keyword evidence="8" id="KW-0492">Microsome</keyword>
<dbReference type="SUPFAM" id="SSF48264">
    <property type="entry name" value="Cytochrome P450"/>
    <property type="match status" value="4"/>
</dbReference>
<keyword evidence="17" id="KW-1185">Reference proteome</keyword>
<dbReference type="FunFam" id="1.10.630.10:FF:000176">
    <property type="entry name" value="Uncharacterized protein"/>
    <property type="match status" value="1"/>
</dbReference>
<keyword evidence="5 13" id="KW-0349">Heme</keyword>
<keyword evidence="14" id="KW-0732">Signal</keyword>
<evidence type="ECO:0000313" key="16">
    <source>
        <dbReference type="EMBL" id="KAI1235928.1"/>
    </source>
</evidence>
<evidence type="ECO:0000256" key="2">
    <source>
        <dbReference type="ARBA" id="ARBA00004174"/>
    </source>
</evidence>
<evidence type="ECO:0000256" key="11">
    <source>
        <dbReference type="ARBA" id="ARBA00023033"/>
    </source>
</evidence>
<dbReference type="Pfam" id="PF00067">
    <property type="entry name" value="p450"/>
    <property type="match status" value="5"/>
</dbReference>
<evidence type="ECO:0000256" key="14">
    <source>
        <dbReference type="SAM" id="SignalP"/>
    </source>
</evidence>
<dbReference type="FunFam" id="1.10.630.10:FF:000238">
    <property type="entry name" value="Cytochrome P450 2A6"/>
    <property type="match status" value="1"/>
</dbReference>
<evidence type="ECO:0000256" key="4">
    <source>
        <dbReference type="ARBA" id="ARBA00010617"/>
    </source>
</evidence>
<evidence type="ECO:0000256" key="1">
    <source>
        <dbReference type="ARBA" id="ARBA00001971"/>
    </source>
</evidence>
<name>A0A835TY04_9PASS</name>
<dbReference type="Proteomes" id="UP000618051">
    <property type="component" value="Unassembled WGS sequence"/>
</dbReference>
<dbReference type="Gene3D" id="1.10.630.10">
    <property type="entry name" value="Cytochrome P450"/>
    <property type="match status" value="4"/>
</dbReference>
<dbReference type="GO" id="GO:0005789">
    <property type="term" value="C:endoplasmic reticulum membrane"/>
    <property type="evidence" value="ECO:0007669"/>
    <property type="project" value="UniProtKB-SubCell"/>
</dbReference>
<reference evidence="16" key="3">
    <citation type="submission" date="2022-01" db="EMBL/GenBank/DDBJ databases">
        <authorList>
            <person name="Rubenstein D.R."/>
        </authorList>
    </citation>
    <scope>NUCLEOTIDE SEQUENCE</scope>
    <source>
        <strain evidence="16">SS15</strain>
        <tissue evidence="16">Liver</tissue>
    </source>
</reference>
<evidence type="ECO:0000256" key="9">
    <source>
        <dbReference type="ARBA" id="ARBA00023002"/>
    </source>
</evidence>
<organism evidence="15">
    <name type="scientific">Lamprotornis superbus</name>
    <dbReference type="NCBI Taxonomy" id="245042"/>
    <lineage>
        <taxon>Eukaryota</taxon>
        <taxon>Metazoa</taxon>
        <taxon>Chordata</taxon>
        <taxon>Craniata</taxon>
        <taxon>Vertebrata</taxon>
        <taxon>Euteleostomi</taxon>
        <taxon>Archelosauria</taxon>
        <taxon>Archosauria</taxon>
        <taxon>Dinosauria</taxon>
        <taxon>Saurischia</taxon>
        <taxon>Theropoda</taxon>
        <taxon>Coelurosauria</taxon>
        <taxon>Aves</taxon>
        <taxon>Neognathae</taxon>
        <taxon>Neoaves</taxon>
        <taxon>Telluraves</taxon>
        <taxon>Australaves</taxon>
        <taxon>Passeriformes</taxon>
        <taxon>Sturnidae</taxon>
        <taxon>Lamprotornis</taxon>
    </lineage>
</organism>
<dbReference type="GO" id="GO:0006805">
    <property type="term" value="P:xenobiotic metabolic process"/>
    <property type="evidence" value="ECO:0007669"/>
    <property type="project" value="TreeGrafter"/>
</dbReference>
<dbReference type="OrthoDB" id="1055148at2759"/>
<feature type="chain" id="PRO_5032531978" evidence="14">
    <location>
        <begin position="18"/>
        <end position="1904"/>
    </location>
</feature>
<comment type="caution">
    <text evidence="15">The sequence shown here is derived from an EMBL/GenBank/DDBJ whole genome shotgun (WGS) entry which is preliminary data.</text>
</comment>
<comment type="cofactor">
    <cofactor evidence="1 13">
        <name>heme</name>
        <dbReference type="ChEBI" id="CHEBI:30413"/>
    </cofactor>
</comment>
<dbReference type="InterPro" id="IPR017972">
    <property type="entry name" value="Cyt_P450_CS"/>
</dbReference>
<reference evidence="15" key="1">
    <citation type="submission" date="2020-10" db="EMBL/GenBank/DDBJ databases">
        <title>Feather gene expression reveals the developmental basis of iridescence in African starlings.</title>
        <authorList>
            <person name="Rubenstein D.R."/>
        </authorList>
    </citation>
    <scope>NUCLEOTIDE SEQUENCE</scope>
    <source>
        <strain evidence="15">SS15</strain>
        <tissue evidence="15">Liver</tissue>
    </source>
</reference>
<keyword evidence="12" id="KW-0472">Membrane</keyword>
<evidence type="ECO:0000313" key="17">
    <source>
        <dbReference type="Proteomes" id="UP000618051"/>
    </source>
</evidence>
<dbReference type="PROSITE" id="PS00086">
    <property type="entry name" value="CYTOCHROME_P450"/>
    <property type="match status" value="4"/>
</dbReference>
<feature type="binding site" description="axial binding residue" evidence="13">
    <location>
        <position position="903"/>
    </location>
    <ligand>
        <name>heme</name>
        <dbReference type="ChEBI" id="CHEBI:30413"/>
    </ligand>
    <ligandPart>
        <name>Fe</name>
        <dbReference type="ChEBI" id="CHEBI:18248"/>
    </ligandPart>
</feature>
<dbReference type="FunFam" id="1.10.630.10:FF:000004">
    <property type="entry name" value="cytochrome P450 2D15 isoform X1"/>
    <property type="match status" value="2"/>
</dbReference>
<dbReference type="InterPro" id="IPR050182">
    <property type="entry name" value="Cytochrome_P450_fam2"/>
</dbReference>
<sequence length="1904" mass="216849">MMISVILISLVLFLLSAQFLNLQWKSRGFPPGPTPFPIIGSIWWINFRADHRSLKKLAKTYGNICTLWMGHRPMVVLYGFQAVKNGLTNNSEDVSGRMQTYIFNEMANGKGILVSNGLIWKQQRHFGIGTLRKLGMGNKGMERGIQTEAHYLVEFFRDKEGEAVDPSFPIVHAVSNVICAVVFGHRFSLEDKTFHQLIEAFDFIVAFGNSHFYYMCEVFPWLAERLPGPIHKARFSRDFVRSFVRQEIKSHREKGRIDEPEDFIDFYLKQIEKTKNVPNSTFDEDNMVQSVFDLFLGGSETTATTLCWALLFMLVYPDIQDKVQQELDAVLSPSHLICYEDRKRLPYTNAVVHEILRFSSIVLITIPREAVKDTTVLGYHVPKGTLIMANLDSALFDPAYWETPHQFNPGHFLDKGGNFVTREAFLAFSAGHRVCLGEAMAKMELFIIFCSLLQKFKFTVPEGVKEINTDIIFGSTMKPHPYKLCAFLKLQWMRRQFPPGPTPYPFFGNLLQMNFKIHHEHLKKMAKIHGNIFTLWLSNTPAVVLQGFQAVKEGLTAHAEDVAGRPTNEIFHLLTRGNGVIFSNGHLWKQQRRFGMTTMRKMGVGKKGQDYLLQEEAAHLVEYLQKTNGKPLDPAKPIVHTVSNVMCSMIFGHRFSRDDENFHRLIDSFDTAAAFLNSISFYIYGLSPWLAGLFLPSVKKLKSCVDFVNALLAKELESHKRKRKLDENQDFIDYYLDEIHKTKGDADVTYDEVNLMQTVSDLFVAGTETTATTLLWALLYMVIYPDIQEKVQKELDAVVGCSHVFCYEDRKKLPYTNAVIHEIQRYSNIILIALPRRSLKDTELLGYHIPKNTIVLANIDSVLADPGKWETPDQFNPGHFLDKDGNFVNREAFLPFSIGHRVCMGELLARMELFIVFSTLLQAFTFTLPEGVKEVNTKFVFGSTMKPPPYQLSVAVFLLITQFLKLQRVRRRFPPGPVPLPVLGTLIQLNFQFNRDLLMKLAKIHGNIFTLWFGWAPVVILNGFQAVKDGMTTHPEDVSGRLVSPFFRAMAKGKGIMLATGHTWKQQRRFALRTLRNLGLGKRGLEHRVQEEAHYLVDFFASMKEKPVDPSFPLVHSVSNVICAVVFGHRFSREDEAFHELIKATEHLFKFGGSFIHHLYEIFPWLMSRLPGPHQKALACYDVLSNFTRREIQMHTERGAPEELQDFIDFYLDHIEKSKDEPRSTFNEDNMVYSINDLFLGGSETSSTTLNWGLLYMVANPDIQEKVQKELDAVLGPSKLICYEDRRELPYTNAVVHEIQRFSNIISVGMPRVCVRNTTLLGFPLKKVQTHRVRCGLKSVCARVFSSIEGGWMPLGHSLNGTIVLPNIASSLYDPEHWETPRQFNPGHFLDKDGNFVAQEAFLPFSIGHRVCLGEHLARTELFIFFASLLRAFTFQLPEGVTKINTEPVMGGTLQPHPYRAAKSLQAIPSWTNSSPIAWKLAAFELSVSSGSSNGETHGNMYTLWFGWVPVIILNGFQAVKYGMTTHPEDVSGRLVSPFFRALAKGKGIILASGRSWKQQRRFGIMTLRNLGMGKKGLEHRVQEEASHLVEFFGNLKGRPVDPSFPLFHSISNVICAVVFGYHFSDEDKTFHELIRATEKIFKFAGSFVHQMYEILPWLLCRLPGPHKKVLACYDVLSSFARKEIRRHSKEGVKPKYDEENLVYVINDLFLGGSETSSTTLYWGLLYMVVNPDIQAKVQKELDAVLGPSQLICYEDRRKLPYTNAVVHEIQRFSNIVFVGIPRLCVRNTTLLGFPVKKGTIVIPNIASVLYDPEQWETPRQFNPGHFLDKEGNFIPREAFLPFSAGHRVCLGEHLARTELFIFFASLLRAFTFQLPEGVTKINTEPVMGGTLQPHPYRVCAIPR</sequence>
<accession>A0A835TY04</accession>
<dbReference type="PRINTS" id="PR00385">
    <property type="entry name" value="P450"/>
</dbReference>
<evidence type="ECO:0000256" key="5">
    <source>
        <dbReference type="ARBA" id="ARBA00022617"/>
    </source>
</evidence>
<comment type="similarity">
    <text evidence="4">Belongs to the cytochrome P450 family.</text>
</comment>
<keyword evidence="6 13" id="KW-0479">Metal-binding</keyword>